<evidence type="ECO:0000313" key="4">
    <source>
        <dbReference type="Proteomes" id="UP001529369"/>
    </source>
</evidence>
<dbReference type="EMBL" id="JAUFPN010000308">
    <property type="protein sequence ID" value="MDN3568832.1"/>
    <property type="molecule type" value="Genomic_DNA"/>
</dbReference>
<dbReference type="RefSeq" id="WP_290320953.1">
    <property type="nucleotide sequence ID" value="NZ_JAUFPN010000308.1"/>
</dbReference>
<evidence type="ECO:0000256" key="1">
    <source>
        <dbReference type="ARBA" id="ARBA00006987"/>
    </source>
</evidence>
<dbReference type="Proteomes" id="UP001529369">
    <property type="component" value="Unassembled WGS sequence"/>
</dbReference>
<dbReference type="PANTHER" id="PTHR42928:SF5">
    <property type="entry name" value="BLR1237 PROTEIN"/>
    <property type="match status" value="1"/>
</dbReference>
<comment type="similarity">
    <text evidence="1">Belongs to the UPF0065 (bug) family.</text>
</comment>
<feature type="chain" id="PRO_5046942084" evidence="2">
    <location>
        <begin position="24"/>
        <end position="319"/>
    </location>
</feature>
<keyword evidence="4" id="KW-1185">Reference proteome</keyword>
<evidence type="ECO:0000256" key="2">
    <source>
        <dbReference type="SAM" id="SignalP"/>
    </source>
</evidence>
<keyword evidence="2" id="KW-0732">Signal</keyword>
<evidence type="ECO:0000313" key="3">
    <source>
        <dbReference type="EMBL" id="MDN3568832.1"/>
    </source>
</evidence>
<dbReference type="InterPro" id="IPR042100">
    <property type="entry name" value="Bug_dom1"/>
</dbReference>
<accession>A0ABT8AG83</accession>
<gene>
    <name evidence="3" type="ORF">QWZ14_31020</name>
</gene>
<dbReference type="InterPro" id="IPR005064">
    <property type="entry name" value="BUG"/>
</dbReference>
<dbReference type="CDD" id="cd07012">
    <property type="entry name" value="PBP2_Bug_TTT"/>
    <property type="match status" value="1"/>
</dbReference>
<organism evidence="3 4">
    <name type="scientific">Paeniroseomonas aquatica</name>
    <dbReference type="NCBI Taxonomy" id="373043"/>
    <lineage>
        <taxon>Bacteria</taxon>
        <taxon>Pseudomonadati</taxon>
        <taxon>Pseudomonadota</taxon>
        <taxon>Alphaproteobacteria</taxon>
        <taxon>Acetobacterales</taxon>
        <taxon>Acetobacteraceae</taxon>
        <taxon>Paeniroseomonas</taxon>
    </lineage>
</organism>
<dbReference type="Gene3D" id="3.40.190.10">
    <property type="entry name" value="Periplasmic binding protein-like II"/>
    <property type="match status" value="1"/>
</dbReference>
<comment type="caution">
    <text evidence="3">The sequence shown here is derived from an EMBL/GenBank/DDBJ whole genome shotgun (WGS) entry which is preliminary data.</text>
</comment>
<protein>
    <submittedName>
        <fullName evidence="3">Tripartite tricarboxylate transporter substrate binding protein</fullName>
    </submittedName>
</protein>
<feature type="signal peptide" evidence="2">
    <location>
        <begin position="1"/>
        <end position="23"/>
    </location>
</feature>
<name>A0ABT8AG83_9PROT</name>
<dbReference type="Pfam" id="PF03401">
    <property type="entry name" value="TctC"/>
    <property type="match status" value="1"/>
</dbReference>
<reference evidence="4" key="1">
    <citation type="journal article" date="2019" name="Int. J. Syst. Evol. Microbiol.">
        <title>The Global Catalogue of Microorganisms (GCM) 10K type strain sequencing project: providing services to taxonomists for standard genome sequencing and annotation.</title>
        <authorList>
            <consortium name="The Broad Institute Genomics Platform"/>
            <consortium name="The Broad Institute Genome Sequencing Center for Infectious Disease"/>
            <person name="Wu L."/>
            <person name="Ma J."/>
        </authorList>
    </citation>
    <scope>NUCLEOTIDE SEQUENCE [LARGE SCALE GENOMIC DNA]</scope>
    <source>
        <strain evidence="4">CECT 7131</strain>
    </source>
</reference>
<proteinExistence type="inferred from homology"/>
<dbReference type="Gene3D" id="3.40.190.150">
    <property type="entry name" value="Bordetella uptake gene, domain 1"/>
    <property type="match status" value="1"/>
</dbReference>
<dbReference type="PIRSF" id="PIRSF017082">
    <property type="entry name" value="YflP"/>
    <property type="match status" value="1"/>
</dbReference>
<dbReference type="SUPFAM" id="SSF53850">
    <property type="entry name" value="Periplasmic binding protein-like II"/>
    <property type="match status" value="1"/>
</dbReference>
<sequence>MSATRRSVLAAALSLPALRAARAQDYPDRPIRLFSPYPPGATNDNTARTMSQALTRRLGQPVVVENRAGAGGAVGARAVADAKADGYSLLNASASNLTIAPHLNRVGYDPLRSFAPVAMAGEAYSLVAVNPSLPVKTLAELFEFGRKNPGLLNYASPGIGSVSHLRGALLADAGGYEAVHVPFPGSAAAATSTLTGDCHIFIDPAAALYVEAGQLRGLATVGASRWDAFPEVPILQEQGVGAGWPGSGWFGWVAPAGTPATVVARLNQAFNEALAEPEVAAALHRLGLAVEPMTPEAVGQRIAEDHAAVGRALRRLRIS</sequence>
<dbReference type="PANTHER" id="PTHR42928">
    <property type="entry name" value="TRICARBOXYLATE-BINDING PROTEIN"/>
    <property type="match status" value="1"/>
</dbReference>